<evidence type="ECO:0000313" key="2">
    <source>
        <dbReference type="Proteomes" id="UP000070539"/>
    </source>
</evidence>
<gene>
    <name evidence="1" type="ORF">CLNEO_24690</name>
</gene>
<dbReference type="OrthoDB" id="2067553at2"/>
<dbReference type="Proteomes" id="UP000070539">
    <property type="component" value="Unassembled WGS sequence"/>
</dbReference>
<dbReference type="PROSITE" id="PS51257">
    <property type="entry name" value="PROKAR_LIPOPROTEIN"/>
    <property type="match status" value="1"/>
</dbReference>
<evidence type="ECO:0000313" key="1">
    <source>
        <dbReference type="EMBL" id="KXL52120.1"/>
    </source>
</evidence>
<sequence length="109" mass="11985">MKRYLWLVGLILALTFLGGCRTETVKSEMILKVNDTLYYGTDEVGPMGDAGCVEGEITSSVELNSIPTENGSSNFGCIGNSYTYDDGDGFIMVCLNDGEWHCFYAENKE</sequence>
<dbReference type="EMBL" id="LRVM01000010">
    <property type="protein sequence ID" value="KXL52120.1"/>
    <property type="molecule type" value="Genomic_DNA"/>
</dbReference>
<reference evidence="1 2" key="1">
    <citation type="submission" date="2016-01" db="EMBL/GenBank/DDBJ databases">
        <title>Genome sequence of Clostridium neopropionicum X4, DSM-3847.</title>
        <authorList>
            <person name="Poehlein A."/>
            <person name="Beck M.H."/>
            <person name="Bengelsdorf F.R."/>
            <person name="Daniel R."/>
            <person name="Duerre P."/>
        </authorList>
    </citation>
    <scope>NUCLEOTIDE SEQUENCE [LARGE SCALE GENOMIC DNA]</scope>
    <source>
        <strain evidence="1 2">DSM-3847</strain>
    </source>
</reference>
<accession>A0A136WC99</accession>
<keyword evidence="2" id="KW-1185">Reference proteome</keyword>
<comment type="caution">
    <text evidence="1">The sequence shown here is derived from an EMBL/GenBank/DDBJ whole genome shotgun (WGS) entry which is preliminary data.</text>
</comment>
<dbReference type="AlphaFoldDB" id="A0A136WC99"/>
<evidence type="ECO:0008006" key="3">
    <source>
        <dbReference type="Google" id="ProtNLM"/>
    </source>
</evidence>
<name>A0A136WC99_9FIRM</name>
<organism evidence="1 2">
    <name type="scientific">Anaerotignum neopropionicum</name>
    <dbReference type="NCBI Taxonomy" id="36847"/>
    <lineage>
        <taxon>Bacteria</taxon>
        <taxon>Bacillati</taxon>
        <taxon>Bacillota</taxon>
        <taxon>Clostridia</taxon>
        <taxon>Lachnospirales</taxon>
        <taxon>Anaerotignaceae</taxon>
        <taxon>Anaerotignum</taxon>
    </lineage>
</organism>
<proteinExistence type="predicted"/>
<dbReference type="RefSeq" id="WP_066089642.1">
    <property type="nucleotide sequence ID" value="NZ_LRVM01000010.1"/>
</dbReference>
<protein>
    <recommendedName>
        <fullName evidence="3">Lipoprotein</fullName>
    </recommendedName>
</protein>